<dbReference type="EMBL" id="CAUZLR010000001">
    <property type="protein sequence ID" value="CAK1224557.1"/>
    <property type="molecule type" value="Genomic_DNA"/>
</dbReference>
<reference evidence="1 2" key="1">
    <citation type="submission" date="2023-10" db="EMBL/GenBank/DDBJ databases">
        <authorList>
            <person name="Botero Cardona J."/>
        </authorList>
    </citation>
    <scope>NUCLEOTIDE SEQUENCE [LARGE SCALE GENOMIC DNA]</scope>
    <source>
        <strain evidence="1 2">R-54839</strain>
    </source>
</reference>
<evidence type="ECO:0000313" key="1">
    <source>
        <dbReference type="EMBL" id="CAK1224557.1"/>
    </source>
</evidence>
<name>A0ABN9YI16_9LACO</name>
<organism evidence="1 2">
    <name type="scientific">Fructobacillus fructosus</name>
    <dbReference type="NCBI Taxonomy" id="1631"/>
    <lineage>
        <taxon>Bacteria</taxon>
        <taxon>Bacillati</taxon>
        <taxon>Bacillota</taxon>
        <taxon>Bacilli</taxon>
        <taxon>Lactobacillales</taxon>
        <taxon>Lactobacillaceae</taxon>
        <taxon>Fructobacillus</taxon>
    </lineage>
</organism>
<gene>
    <name evidence="1" type="ORF">R54839_PPFHFPJH_00130</name>
</gene>
<dbReference type="Proteomes" id="UP001314261">
    <property type="component" value="Unassembled WGS sequence"/>
</dbReference>
<protein>
    <submittedName>
        <fullName evidence="1">Uncharacterized protein</fullName>
    </submittedName>
</protein>
<sequence length="58" mass="6733">MNIKEYRDKKTKLQPIVNELALQLSKKDLTVLETEIVTDMLSKLVKPSIEDKKLSDFI</sequence>
<comment type="caution">
    <text evidence="1">The sequence shown here is derived from an EMBL/GenBank/DDBJ whole genome shotgun (WGS) entry which is preliminary data.</text>
</comment>
<keyword evidence="2" id="KW-1185">Reference proteome</keyword>
<proteinExistence type="predicted"/>
<evidence type="ECO:0000313" key="2">
    <source>
        <dbReference type="Proteomes" id="UP001314261"/>
    </source>
</evidence>
<accession>A0ABN9YI16</accession>